<evidence type="ECO:0000259" key="4">
    <source>
        <dbReference type="Pfam" id="PF13193"/>
    </source>
</evidence>
<name>A0A7H8NK54_9ACTN</name>
<dbReference type="SUPFAM" id="SSF56801">
    <property type="entry name" value="Acetyl-CoA synthetase-like"/>
    <property type="match status" value="1"/>
</dbReference>
<sequence>MPVGGGGDWVDDVLLGGSGQDVALHLGGPVSRAELRRLVADEQRRLRAAGLAAGGSLAVRLPPSLSCVVTMLAGWRSGAQVALLDYRLTRHEVDGALALLAPQVVAEPADPVTGTLRGYVDVRSRIITSTTGRPAATPHALLQLSSGSTGPSKVIGRTVESLLTELDRYARLDGYPTRGERTVVLASIVHVLGLVGGLLSGLAAGSQVVLPRTHTLDGIVRAVTAGEGSTTLLGVPSQAAMLAAAGAPPRLPRLRRMIVGGELVKPGVRERFTRRFGAELGVMYGMTEVGVIAADVSGAHTPGLAPVHGMRVRIEDGQILLGLPASPYVGRTDRTRFVDGWLRTKDAGGIDPASGLLTVHGRLDAQVSVGGLKVDLAEVEATLAALPGVIDAVVVQGTGIEGFVTVREPGAFAALADALAARLAPYKRPRTLRLLPALPRTATGKPVRDAEVLRAAVRAAASVGAAQA</sequence>
<evidence type="ECO:0000313" key="6">
    <source>
        <dbReference type="Proteomes" id="UP000509303"/>
    </source>
</evidence>
<reference evidence="5 6" key="1">
    <citation type="submission" date="2020-06" db="EMBL/GenBank/DDBJ databases">
        <title>Genome mining for natural products.</title>
        <authorList>
            <person name="Zhang B."/>
            <person name="Shi J."/>
            <person name="Ge H."/>
        </authorList>
    </citation>
    <scope>NUCLEOTIDE SEQUENCE [LARGE SCALE GENOMIC DNA]</scope>
    <source>
        <strain evidence="5 6">NA00687</strain>
    </source>
</reference>
<evidence type="ECO:0000256" key="1">
    <source>
        <dbReference type="ARBA" id="ARBA00006432"/>
    </source>
</evidence>
<gene>
    <name evidence="5" type="ORF">HUT08_31885</name>
</gene>
<dbReference type="Gene3D" id="3.30.300.30">
    <property type="match status" value="1"/>
</dbReference>
<dbReference type="Pfam" id="PF13193">
    <property type="entry name" value="AMP-binding_C"/>
    <property type="match status" value="1"/>
</dbReference>
<dbReference type="PANTHER" id="PTHR43201:SF5">
    <property type="entry name" value="MEDIUM-CHAIN ACYL-COA LIGASE ACSF2, MITOCHONDRIAL"/>
    <property type="match status" value="1"/>
</dbReference>
<evidence type="ECO:0000259" key="3">
    <source>
        <dbReference type="Pfam" id="PF00501"/>
    </source>
</evidence>
<keyword evidence="2 5" id="KW-0436">Ligase</keyword>
<dbReference type="PANTHER" id="PTHR43201">
    <property type="entry name" value="ACYL-COA SYNTHETASE"/>
    <property type="match status" value="1"/>
</dbReference>
<dbReference type="Proteomes" id="UP000509303">
    <property type="component" value="Chromosome"/>
</dbReference>
<dbReference type="InterPro" id="IPR000873">
    <property type="entry name" value="AMP-dep_synth/lig_dom"/>
</dbReference>
<dbReference type="GO" id="GO:0031956">
    <property type="term" value="F:medium-chain fatty acid-CoA ligase activity"/>
    <property type="evidence" value="ECO:0007669"/>
    <property type="project" value="TreeGrafter"/>
</dbReference>
<evidence type="ECO:0000256" key="2">
    <source>
        <dbReference type="ARBA" id="ARBA00022598"/>
    </source>
</evidence>
<dbReference type="Pfam" id="PF00501">
    <property type="entry name" value="AMP-binding"/>
    <property type="match status" value="1"/>
</dbReference>
<dbReference type="EMBL" id="CP054929">
    <property type="protein sequence ID" value="QKW54931.1"/>
    <property type="molecule type" value="Genomic_DNA"/>
</dbReference>
<protein>
    <submittedName>
        <fullName evidence="5">Acyl--CoA ligase</fullName>
    </submittedName>
</protein>
<accession>A0A7H8NK54</accession>
<dbReference type="Gene3D" id="3.40.50.12780">
    <property type="entry name" value="N-terminal domain of ligase-like"/>
    <property type="match status" value="1"/>
</dbReference>
<proteinExistence type="inferred from homology"/>
<dbReference type="InterPro" id="IPR025110">
    <property type="entry name" value="AMP-bd_C"/>
</dbReference>
<feature type="domain" description="AMP-binding enzyme C-terminal" evidence="4">
    <location>
        <begin position="378"/>
        <end position="445"/>
    </location>
</feature>
<dbReference type="InterPro" id="IPR045851">
    <property type="entry name" value="AMP-bd_C_sf"/>
</dbReference>
<evidence type="ECO:0000313" key="5">
    <source>
        <dbReference type="EMBL" id="QKW54931.1"/>
    </source>
</evidence>
<feature type="domain" description="AMP-dependent synthetase/ligase" evidence="3">
    <location>
        <begin position="30"/>
        <end position="316"/>
    </location>
</feature>
<organism evidence="5 6">
    <name type="scientific">Streptomyces buecherae</name>
    <dbReference type="NCBI Taxonomy" id="2763006"/>
    <lineage>
        <taxon>Bacteria</taxon>
        <taxon>Bacillati</taxon>
        <taxon>Actinomycetota</taxon>
        <taxon>Actinomycetes</taxon>
        <taxon>Kitasatosporales</taxon>
        <taxon>Streptomycetaceae</taxon>
        <taxon>Streptomyces</taxon>
    </lineage>
</organism>
<dbReference type="InterPro" id="IPR042099">
    <property type="entry name" value="ANL_N_sf"/>
</dbReference>
<comment type="similarity">
    <text evidence="1">Belongs to the ATP-dependent AMP-binding enzyme family.</text>
</comment>
<keyword evidence="6" id="KW-1185">Reference proteome</keyword>
<dbReference type="GO" id="GO:0006631">
    <property type="term" value="P:fatty acid metabolic process"/>
    <property type="evidence" value="ECO:0007669"/>
    <property type="project" value="TreeGrafter"/>
</dbReference>
<dbReference type="AlphaFoldDB" id="A0A7H8NK54"/>